<feature type="compositionally biased region" description="Basic residues" evidence="1">
    <location>
        <begin position="240"/>
        <end position="263"/>
    </location>
</feature>
<sequence length="263" mass="27247">MPATMAGRTAASALVGGGLSALQSGVETTPAEAGKSAAFLAMFPWMQRVPGGVIPRAAAGAAGGAGFSLATGASKEELMMNALMSTFFAATGKTTDVPMGIGRAPKPPPRTTPTLEPAQGVADYIAAELQARELAPRQAEAQRRAGGTAAEGQARAAKDIAEAAELRLELSQAEGEARRAEELAPFEPKAEKAAPPPSDQPSLQRSKAKMGPPPEGEGFQREPEPRKRPVEPVPVSKAKPPPKAKKAPRRAKAAPRKVKPRSQ</sequence>
<feature type="compositionally biased region" description="Basic and acidic residues" evidence="1">
    <location>
        <begin position="218"/>
        <end position="230"/>
    </location>
</feature>
<feature type="compositionally biased region" description="Basic and acidic residues" evidence="1">
    <location>
        <begin position="175"/>
        <end position="192"/>
    </location>
</feature>
<gene>
    <name evidence="2" type="ORF">LCGC14_2875340</name>
</gene>
<evidence type="ECO:0000313" key="2">
    <source>
        <dbReference type="EMBL" id="KKK75275.1"/>
    </source>
</evidence>
<organism evidence="2">
    <name type="scientific">marine sediment metagenome</name>
    <dbReference type="NCBI Taxonomy" id="412755"/>
    <lineage>
        <taxon>unclassified sequences</taxon>
        <taxon>metagenomes</taxon>
        <taxon>ecological metagenomes</taxon>
    </lineage>
</organism>
<proteinExistence type="predicted"/>
<protein>
    <submittedName>
        <fullName evidence="2">Uncharacterized protein</fullName>
    </submittedName>
</protein>
<reference evidence="2" key="1">
    <citation type="journal article" date="2015" name="Nature">
        <title>Complex archaea that bridge the gap between prokaryotes and eukaryotes.</title>
        <authorList>
            <person name="Spang A."/>
            <person name="Saw J.H."/>
            <person name="Jorgensen S.L."/>
            <person name="Zaremba-Niedzwiedzka K."/>
            <person name="Martijn J."/>
            <person name="Lind A.E."/>
            <person name="van Eijk R."/>
            <person name="Schleper C."/>
            <person name="Guy L."/>
            <person name="Ettema T.J."/>
        </authorList>
    </citation>
    <scope>NUCLEOTIDE SEQUENCE</scope>
</reference>
<accession>A0A0F8YNF1</accession>
<feature type="region of interest" description="Disordered" evidence="1">
    <location>
        <begin position="173"/>
        <end position="263"/>
    </location>
</feature>
<comment type="caution">
    <text evidence="2">The sequence shown here is derived from an EMBL/GenBank/DDBJ whole genome shotgun (WGS) entry which is preliminary data.</text>
</comment>
<feature type="region of interest" description="Disordered" evidence="1">
    <location>
        <begin position="135"/>
        <end position="156"/>
    </location>
</feature>
<dbReference type="EMBL" id="LAZR01055944">
    <property type="protein sequence ID" value="KKK75275.1"/>
    <property type="molecule type" value="Genomic_DNA"/>
</dbReference>
<name>A0A0F8YNF1_9ZZZZ</name>
<evidence type="ECO:0000256" key="1">
    <source>
        <dbReference type="SAM" id="MobiDB-lite"/>
    </source>
</evidence>
<dbReference type="AlphaFoldDB" id="A0A0F8YNF1"/>